<dbReference type="InterPro" id="IPR020471">
    <property type="entry name" value="AKR"/>
</dbReference>
<sequence length="317" mass="33617">MAKLLGNTGLAIGPLVVGGNVFGWTIDEKRSFEVLDAFVAGGATMIDTADVYYAYAPGNVGGESETIIGRWMKARGNRHKVQVATKVGLLKINGETGLKPALIETAVEASLRRLDTDYIDVYFAHSDDEDVPQEAVARTFDRLVRSGKVRLLGASNFRQDRLQAALDIAEASGLAGYSVYQPQLNLMAAGAFPPGLRDVCVGRGMGVITFFALASGFLTGKYRQLEDVQGSHRHAALGRYFNPRGEAVLAALDSVAAQTGTTPAQIALAWIMATPGVTAPIVSATSVAQVESLLPAVTLRLDPAQMRILDAAAKTPV</sequence>
<organism evidence="2 3">
    <name type="scientific">Novosphingobium pokkalii</name>
    <dbReference type="NCBI Taxonomy" id="1770194"/>
    <lineage>
        <taxon>Bacteria</taxon>
        <taxon>Pseudomonadati</taxon>
        <taxon>Pseudomonadota</taxon>
        <taxon>Alphaproteobacteria</taxon>
        <taxon>Sphingomonadales</taxon>
        <taxon>Sphingomonadaceae</taxon>
        <taxon>Novosphingobium</taxon>
    </lineage>
</organism>
<accession>A0ABV7V7B1</accession>
<dbReference type="EMBL" id="JBHRYE010000042">
    <property type="protein sequence ID" value="MFC3673329.1"/>
    <property type="molecule type" value="Genomic_DNA"/>
</dbReference>
<evidence type="ECO:0000313" key="3">
    <source>
        <dbReference type="Proteomes" id="UP001595683"/>
    </source>
</evidence>
<proteinExistence type="predicted"/>
<dbReference type="Gene3D" id="3.20.20.100">
    <property type="entry name" value="NADP-dependent oxidoreductase domain"/>
    <property type="match status" value="1"/>
</dbReference>
<gene>
    <name evidence="2" type="ORF">ACFOOT_18050</name>
</gene>
<dbReference type="InterPro" id="IPR023210">
    <property type="entry name" value="NADP_OxRdtase_dom"/>
</dbReference>
<feature type="domain" description="NADP-dependent oxidoreductase" evidence="1">
    <location>
        <begin position="14"/>
        <end position="313"/>
    </location>
</feature>
<name>A0ABV7V7B1_9SPHN</name>
<dbReference type="InterPro" id="IPR050523">
    <property type="entry name" value="AKR_Detox_Biosynth"/>
</dbReference>
<dbReference type="PRINTS" id="PR00069">
    <property type="entry name" value="ALDKETRDTASE"/>
</dbReference>
<dbReference type="Pfam" id="PF00248">
    <property type="entry name" value="Aldo_ket_red"/>
    <property type="match status" value="1"/>
</dbReference>
<dbReference type="PANTHER" id="PTHR43364:SF6">
    <property type="entry name" value="OXIDOREDUCTASE-RELATED"/>
    <property type="match status" value="1"/>
</dbReference>
<dbReference type="InterPro" id="IPR036812">
    <property type="entry name" value="NAD(P)_OxRdtase_dom_sf"/>
</dbReference>
<dbReference type="RefSeq" id="WP_229815430.1">
    <property type="nucleotide sequence ID" value="NZ_BMZP01000015.1"/>
</dbReference>
<dbReference type="SUPFAM" id="SSF51430">
    <property type="entry name" value="NAD(P)-linked oxidoreductase"/>
    <property type="match status" value="1"/>
</dbReference>
<evidence type="ECO:0000259" key="1">
    <source>
        <dbReference type="Pfam" id="PF00248"/>
    </source>
</evidence>
<reference evidence="3" key="1">
    <citation type="journal article" date="2019" name="Int. J. Syst. Evol. Microbiol.">
        <title>The Global Catalogue of Microorganisms (GCM) 10K type strain sequencing project: providing services to taxonomists for standard genome sequencing and annotation.</title>
        <authorList>
            <consortium name="The Broad Institute Genomics Platform"/>
            <consortium name="The Broad Institute Genome Sequencing Center for Infectious Disease"/>
            <person name="Wu L."/>
            <person name="Ma J."/>
        </authorList>
    </citation>
    <scope>NUCLEOTIDE SEQUENCE [LARGE SCALE GENOMIC DNA]</scope>
    <source>
        <strain evidence="3">KCTC 42224</strain>
    </source>
</reference>
<protein>
    <submittedName>
        <fullName evidence="2">Aldo/keto reductase</fullName>
    </submittedName>
</protein>
<dbReference type="CDD" id="cd19081">
    <property type="entry name" value="AKR_AKR9C1"/>
    <property type="match status" value="1"/>
</dbReference>
<keyword evidence="3" id="KW-1185">Reference proteome</keyword>
<comment type="caution">
    <text evidence="2">The sequence shown here is derived from an EMBL/GenBank/DDBJ whole genome shotgun (WGS) entry which is preliminary data.</text>
</comment>
<dbReference type="PANTHER" id="PTHR43364">
    <property type="entry name" value="NADH-SPECIFIC METHYLGLYOXAL REDUCTASE-RELATED"/>
    <property type="match status" value="1"/>
</dbReference>
<dbReference type="Proteomes" id="UP001595683">
    <property type="component" value="Unassembled WGS sequence"/>
</dbReference>
<evidence type="ECO:0000313" key="2">
    <source>
        <dbReference type="EMBL" id="MFC3673329.1"/>
    </source>
</evidence>